<feature type="compositionally biased region" description="Low complexity" evidence="1">
    <location>
        <begin position="1"/>
        <end position="10"/>
    </location>
</feature>
<dbReference type="AlphaFoldDB" id="A0A164YC80"/>
<evidence type="ECO:0000313" key="2">
    <source>
        <dbReference type="EMBL" id="KZS96781.1"/>
    </source>
</evidence>
<dbReference type="OrthoDB" id="3232239at2759"/>
<keyword evidence="3" id="KW-1185">Reference proteome</keyword>
<accession>A0A164YC80</accession>
<protein>
    <recommendedName>
        <fullName evidence="4">F-box domain-containing protein</fullName>
    </recommendedName>
</protein>
<evidence type="ECO:0008006" key="4">
    <source>
        <dbReference type="Google" id="ProtNLM"/>
    </source>
</evidence>
<evidence type="ECO:0000256" key="1">
    <source>
        <dbReference type="SAM" id="MobiDB-lite"/>
    </source>
</evidence>
<dbReference type="Proteomes" id="UP000076722">
    <property type="component" value="Unassembled WGS sequence"/>
</dbReference>
<evidence type="ECO:0000313" key="3">
    <source>
        <dbReference type="Proteomes" id="UP000076722"/>
    </source>
</evidence>
<proteinExistence type="predicted"/>
<organism evidence="2 3">
    <name type="scientific">Sistotremastrum niveocremeum HHB9708</name>
    <dbReference type="NCBI Taxonomy" id="1314777"/>
    <lineage>
        <taxon>Eukaryota</taxon>
        <taxon>Fungi</taxon>
        <taxon>Dikarya</taxon>
        <taxon>Basidiomycota</taxon>
        <taxon>Agaricomycotina</taxon>
        <taxon>Agaricomycetes</taxon>
        <taxon>Sistotremastrales</taxon>
        <taxon>Sistotremastraceae</taxon>
        <taxon>Sertulicium</taxon>
        <taxon>Sertulicium niveocremeum</taxon>
    </lineage>
</organism>
<dbReference type="EMBL" id="KV419398">
    <property type="protein sequence ID" value="KZS96781.1"/>
    <property type="molecule type" value="Genomic_DNA"/>
</dbReference>
<sequence>MVGRRAAPAKSSKKRKTASDLHHDTTCSTLSRRPGISLPPEIIAMIISELGWVCKADKEYTQTLCRLARSSRVVQAEAERALYSEIDFPVGEVEAQKIAAVLRSRAAKYVRQLTISNYGPVLRRGRSSDRTVSALPFNLMTGLKILEVCHRCGGRDVRGPTDPQLFHLLDQELPERTLTTFSCMLPVSASDTRFLQRHPDIKHVTAYIISWGPDDSQALSAHHDFSHLTEFQTVQLNDEVASVFLKGAKLRDLKVIADFEIPRQWASIAANLKTLDLRFIPLTVRVLEEITRSSPRLELLLFVLHQEWESLQGMTVFDVLRDLKNLQALALQPHCSSDMLLKMLGQVHECEMLDNFLIASETSGIELEWVGEHGDGDWDAHGIPDLDFDAWIVRQITRITLDDIRRAG</sequence>
<feature type="region of interest" description="Disordered" evidence="1">
    <location>
        <begin position="1"/>
        <end position="33"/>
    </location>
</feature>
<name>A0A164YC80_9AGAM</name>
<gene>
    <name evidence="2" type="ORF">SISNIDRAFT_547516</name>
</gene>
<reference evidence="2 3" key="1">
    <citation type="journal article" date="2016" name="Mol. Biol. Evol.">
        <title>Comparative Genomics of Early-Diverging Mushroom-Forming Fungi Provides Insights into the Origins of Lignocellulose Decay Capabilities.</title>
        <authorList>
            <person name="Nagy L.G."/>
            <person name="Riley R."/>
            <person name="Tritt A."/>
            <person name="Adam C."/>
            <person name="Daum C."/>
            <person name="Floudas D."/>
            <person name="Sun H."/>
            <person name="Yadav J.S."/>
            <person name="Pangilinan J."/>
            <person name="Larsson K.H."/>
            <person name="Matsuura K."/>
            <person name="Barry K."/>
            <person name="Labutti K."/>
            <person name="Kuo R."/>
            <person name="Ohm R.A."/>
            <person name="Bhattacharya S.S."/>
            <person name="Shirouzu T."/>
            <person name="Yoshinaga Y."/>
            <person name="Martin F.M."/>
            <person name="Grigoriev I.V."/>
            <person name="Hibbett D.S."/>
        </authorList>
    </citation>
    <scope>NUCLEOTIDE SEQUENCE [LARGE SCALE GENOMIC DNA]</scope>
    <source>
        <strain evidence="2 3">HHB9708</strain>
    </source>
</reference>